<sequence>MYVLCKIIRLIKLVILTLSHRQVRLRLIGMR</sequence>
<dbReference type="AlphaFoldDB" id="A0A383DJJ6"/>
<feature type="non-terminal residue" evidence="1">
    <location>
        <position position="31"/>
    </location>
</feature>
<dbReference type="EMBL" id="UINC01217432">
    <property type="protein sequence ID" value="SVE44028.1"/>
    <property type="molecule type" value="Genomic_DNA"/>
</dbReference>
<evidence type="ECO:0000313" key="1">
    <source>
        <dbReference type="EMBL" id="SVE44028.1"/>
    </source>
</evidence>
<gene>
    <name evidence="1" type="ORF">METZ01_LOCUS496882</name>
</gene>
<proteinExistence type="predicted"/>
<reference evidence="1" key="1">
    <citation type="submission" date="2018-05" db="EMBL/GenBank/DDBJ databases">
        <authorList>
            <person name="Lanie J.A."/>
            <person name="Ng W.-L."/>
            <person name="Kazmierczak K.M."/>
            <person name="Andrzejewski T.M."/>
            <person name="Davidsen T.M."/>
            <person name="Wayne K.J."/>
            <person name="Tettelin H."/>
            <person name="Glass J.I."/>
            <person name="Rusch D."/>
            <person name="Podicherti R."/>
            <person name="Tsui H.-C.T."/>
            <person name="Winkler M.E."/>
        </authorList>
    </citation>
    <scope>NUCLEOTIDE SEQUENCE</scope>
</reference>
<protein>
    <submittedName>
        <fullName evidence="1">Uncharacterized protein</fullName>
    </submittedName>
</protein>
<name>A0A383DJJ6_9ZZZZ</name>
<accession>A0A383DJJ6</accession>
<organism evidence="1">
    <name type="scientific">marine metagenome</name>
    <dbReference type="NCBI Taxonomy" id="408172"/>
    <lineage>
        <taxon>unclassified sequences</taxon>
        <taxon>metagenomes</taxon>
        <taxon>ecological metagenomes</taxon>
    </lineage>
</organism>